<name>A0A368G4R0_ANCCA</name>
<proteinExistence type="predicted"/>
<gene>
    <name evidence="1" type="ORF">ANCCAN_14733</name>
</gene>
<dbReference type="STRING" id="29170.A0A368G4R0"/>
<dbReference type="Proteomes" id="UP000252519">
    <property type="component" value="Unassembled WGS sequence"/>
</dbReference>
<dbReference type="AlphaFoldDB" id="A0A368G4R0"/>
<accession>A0A368G4R0</accession>
<reference evidence="1 2" key="1">
    <citation type="submission" date="2014-10" db="EMBL/GenBank/DDBJ databases">
        <title>Draft genome of the hookworm Ancylostoma caninum.</title>
        <authorList>
            <person name="Mitreva M."/>
        </authorList>
    </citation>
    <scope>NUCLEOTIDE SEQUENCE [LARGE SCALE GENOMIC DNA]</scope>
    <source>
        <strain evidence="1 2">Baltimore</strain>
    </source>
</reference>
<dbReference type="OrthoDB" id="428658at2759"/>
<comment type="caution">
    <text evidence="1">The sequence shown here is derived from an EMBL/GenBank/DDBJ whole genome shotgun (WGS) entry which is preliminary data.</text>
</comment>
<dbReference type="EMBL" id="JOJR01000344">
    <property type="protein sequence ID" value="RCN39332.1"/>
    <property type="molecule type" value="Genomic_DNA"/>
</dbReference>
<keyword evidence="2" id="KW-1185">Reference proteome</keyword>
<evidence type="ECO:0000313" key="1">
    <source>
        <dbReference type="EMBL" id="RCN39332.1"/>
    </source>
</evidence>
<protein>
    <submittedName>
        <fullName evidence="1">Uncharacterized protein</fullName>
    </submittedName>
</protein>
<organism evidence="1 2">
    <name type="scientific">Ancylostoma caninum</name>
    <name type="common">Dog hookworm</name>
    <dbReference type="NCBI Taxonomy" id="29170"/>
    <lineage>
        <taxon>Eukaryota</taxon>
        <taxon>Metazoa</taxon>
        <taxon>Ecdysozoa</taxon>
        <taxon>Nematoda</taxon>
        <taxon>Chromadorea</taxon>
        <taxon>Rhabditida</taxon>
        <taxon>Rhabditina</taxon>
        <taxon>Rhabditomorpha</taxon>
        <taxon>Strongyloidea</taxon>
        <taxon>Ancylostomatidae</taxon>
        <taxon>Ancylostomatinae</taxon>
        <taxon>Ancylostoma</taxon>
    </lineage>
</organism>
<sequence>MSQDDFSSFRSHTAYLVSVYHRRRVEFLRIAFITGKIAMIYQWWKKLVDRSVTISECIPGLARLFNEPGLTFCTGLKR</sequence>
<evidence type="ECO:0000313" key="2">
    <source>
        <dbReference type="Proteomes" id="UP000252519"/>
    </source>
</evidence>